<name>A0A4R2L220_9GAMM</name>
<keyword evidence="2" id="KW-0963">Cytoplasm</keyword>
<dbReference type="AlphaFoldDB" id="A0A4R2L220"/>
<reference evidence="6 7" key="1">
    <citation type="submission" date="2019-03" db="EMBL/GenBank/DDBJ databases">
        <title>Genomic Encyclopedia of Type Strains, Phase IV (KMG-IV): sequencing the most valuable type-strain genomes for metagenomic binning, comparative biology and taxonomic classification.</title>
        <authorList>
            <person name="Goeker M."/>
        </authorList>
    </citation>
    <scope>NUCLEOTIDE SEQUENCE [LARGE SCALE GENOMIC DNA]</scope>
    <source>
        <strain evidence="6 7">DSM 23344</strain>
    </source>
</reference>
<sequence length="110" mass="12519">MTLSVTSRRMDEVVALGRSIRQYVEEADIETAGQLAAERHQQLRDLFDDPGVEADEDSLAQWMRDILREDQSLMQALAELRSRMELELGDSRRSLRNARAYAAVAENPGR</sequence>
<comment type="subcellular location">
    <subcellularLocation>
        <location evidence="1">Cytoplasm</location>
        <location evidence="1">Cytosol</location>
    </subcellularLocation>
</comment>
<keyword evidence="3" id="KW-1005">Bacterial flagellum biogenesis</keyword>
<evidence type="ECO:0000313" key="7">
    <source>
        <dbReference type="Proteomes" id="UP000294980"/>
    </source>
</evidence>
<keyword evidence="7" id="KW-1185">Reference proteome</keyword>
<organism evidence="6 7">
    <name type="scientific">Chromatocurvus halotolerans</name>
    <dbReference type="NCBI Taxonomy" id="1132028"/>
    <lineage>
        <taxon>Bacteria</taxon>
        <taxon>Pseudomonadati</taxon>
        <taxon>Pseudomonadota</taxon>
        <taxon>Gammaproteobacteria</taxon>
        <taxon>Cellvibrionales</taxon>
        <taxon>Halieaceae</taxon>
        <taxon>Chromatocurvus</taxon>
    </lineage>
</organism>
<dbReference type="Pfam" id="PF05400">
    <property type="entry name" value="FliT"/>
    <property type="match status" value="1"/>
</dbReference>
<evidence type="ECO:0000313" key="6">
    <source>
        <dbReference type="EMBL" id="TCO76608.1"/>
    </source>
</evidence>
<protein>
    <recommendedName>
        <fullName evidence="5">Flagellar protein FliT</fullName>
    </recommendedName>
</protein>
<dbReference type="EMBL" id="SLWX01000004">
    <property type="protein sequence ID" value="TCO76608.1"/>
    <property type="molecule type" value="Genomic_DNA"/>
</dbReference>
<comment type="caution">
    <text evidence="6">The sequence shown here is derived from an EMBL/GenBank/DDBJ whole genome shotgun (WGS) entry which is preliminary data.</text>
</comment>
<keyword evidence="4" id="KW-0143">Chaperone</keyword>
<proteinExistence type="predicted"/>
<evidence type="ECO:0000256" key="3">
    <source>
        <dbReference type="ARBA" id="ARBA00022795"/>
    </source>
</evidence>
<dbReference type="Proteomes" id="UP000294980">
    <property type="component" value="Unassembled WGS sequence"/>
</dbReference>
<accession>A0A4R2L220</accession>
<dbReference type="InterPro" id="IPR008622">
    <property type="entry name" value="FliT"/>
</dbReference>
<evidence type="ECO:0000256" key="5">
    <source>
        <dbReference type="ARBA" id="ARBA00093797"/>
    </source>
</evidence>
<dbReference type="RefSeq" id="WP_162883783.1">
    <property type="nucleotide sequence ID" value="NZ_QQSW01000002.1"/>
</dbReference>
<evidence type="ECO:0000256" key="4">
    <source>
        <dbReference type="ARBA" id="ARBA00023186"/>
    </source>
</evidence>
<gene>
    <name evidence="6" type="ORF">EV688_10462</name>
</gene>
<evidence type="ECO:0000256" key="2">
    <source>
        <dbReference type="ARBA" id="ARBA00022490"/>
    </source>
</evidence>
<evidence type="ECO:0000256" key="1">
    <source>
        <dbReference type="ARBA" id="ARBA00004514"/>
    </source>
</evidence>